<dbReference type="Proteomes" id="UP001054821">
    <property type="component" value="Chromosome 8"/>
</dbReference>
<sequence>MRKKQTDSPYKRGYSSKLNSTVHIHEATINSADLEAKPAAASAGRRHSLVHGGSQKLNRLWSWQKMPSM</sequence>
<comment type="caution">
    <text evidence="1">The sequence shown here is derived from an EMBL/GenBank/DDBJ whole genome shotgun (WGS) entry which is preliminary data.</text>
</comment>
<evidence type="ECO:0000313" key="2">
    <source>
        <dbReference type="Proteomes" id="UP001054821"/>
    </source>
</evidence>
<gene>
    <name evidence="1" type="ORF">L3X38_041804</name>
</gene>
<reference evidence="1 2" key="1">
    <citation type="journal article" date="2022" name="G3 (Bethesda)">
        <title>Whole-genome sequence and methylome profiling of the almond [Prunus dulcis (Mill.) D.A. Webb] cultivar 'Nonpareil'.</title>
        <authorList>
            <person name="D'Amico-Willman K.M."/>
            <person name="Ouma W.Z."/>
            <person name="Meulia T."/>
            <person name="Sideli G.M."/>
            <person name="Gradziel T.M."/>
            <person name="Fresnedo-Ramirez J."/>
        </authorList>
    </citation>
    <scope>NUCLEOTIDE SEQUENCE [LARGE SCALE GENOMIC DNA]</scope>
    <source>
        <strain evidence="1">Clone GOH B32 T37-40</strain>
    </source>
</reference>
<dbReference type="EMBL" id="JAJFAZ020000008">
    <property type="protein sequence ID" value="KAI5312631.1"/>
    <property type="molecule type" value="Genomic_DNA"/>
</dbReference>
<proteinExistence type="predicted"/>
<evidence type="ECO:0000313" key="1">
    <source>
        <dbReference type="EMBL" id="KAI5312631.1"/>
    </source>
</evidence>
<dbReference type="AlphaFoldDB" id="A0AAD4UVE6"/>
<protein>
    <submittedName>
        <fullName evidence="1">Uncharacterized protein</fullName>
    </submittedName>
</protein>
<accession>A0AAD4UVE6</accession>
<name>A0AAD4UVE6_PRUDU</name>
<organism evidence="1 2">
    <name type="scientific">Prunus dulcis</name>
    <name type="common">Almond</name>
    <name type="synonym">Amygdalus dulcis</name>
    <dbReference type="NCBI Taxonomy" id="3755"/>
    <lineage>
        <taxon>Eukaryota</taxon>
        <taxon>Viridiplantae</taxon>
        <taxon>Streptophyta</taxon>
        <taxon>Embryophyta</taxon>
        <taxon>Tracheophyta</taxon>
        <taxon>Spermatophyta</taxon>
        <taxon>Magnoliopsida</taxon>
        <taxon>eudicotyledons</taxon>
        <taxon>Gunneridae</taxon>
        <taxon>Pentapetalae</taxon>
        <taxon>rosids</taxon>
        <taxon>fabids</taxon>
        <taxon>Rosales</taxon>
        <taxon>Rosaceae</taxon>
        <taxon>Amygdaloideae</taxon>
        <taxon>Amygdaleae</taxon>
        <taxon>Prunus</taxon>
    </lineage>
</organism>
<keyword evidence="2" id="KW-1185">Reference proteome</keyword>